<name>A0A8S1BE88_ARCPL</name>
<dbReference type="PRINTS" id="PR00480">
    <property type="entry name" value="ASTACIN"/>
</dbReference>
<dbReference type="PANTHER" id="PTHR10127:SF814">
    <property type="entry name" value="MEPRIN A SUBUNIT BETA"/>
    <property type="match status" value="1"/>
</dbReference>
<comment type="cofactor">
    <cofactor evidence="1 2">
        <name>Zn(2+)</name>
        <dbReference type="ChEBI" id="CHEBI:29105"/>
    </cofactor>
    <text evidence="1 2">Binds 1 zinc ion per subunit.</text>
</comment>
<feature type="signal peptide" evidence="2">
    <location>
        <begin position="1"/>
        <end position="17"/>
    </location>
</feature>
<feature type="binding site" evidence="1">
    <location>
        <position position="195"/>
    </location>
    <ligand>
        <name>Zn(2+)</name>
        <dbReference type="ChEBI" id="CHEBI:29105"/>
        <note>catalytic</note>
    </ligand>
</feature>
<gene>
    <name evidence="4" type="ORF">APLA_LOCUS15883</name>
    <name evidence="5" type="ORF">APLA_LOCUS16910</name>
</gene>
<dbReference type="Pfam" id="PF01400">
    <property type="entry name" value="Astacin"/>
    <property type="match status" value="1"/>
</dbReference>
<organism evidence="4 7">
    <name type="scientific">Arctia plantaginis</name>
    <name type="common">Wood tiger moth</name>
    <name type="synonym">Phalaena plantaginis</name>
    <dbReference type="NCBI Taxonomy" id="874455"/>
    <lineage>
        <taxon>Eukaryota</taxon>
        <taxon>Metazoa</taxon>
        <taxon>Ecdysozoa</taxon>
        <taxon>Arthropoda</taxon>
        <taxon>Hexapoda</taxon>
        <taxon>Insecta</taxon>
        <taxon>Pterygota</taxon>
        <taxon>Neoptera</taxon>
        <taxon>Endopterygota</taxon>
        <taxon>Lepidoptera</taxon>
        <taxon>Glossata</taxon>
        <taxon>Ditrysia</taxon>
        <taxon>Noctuoidea</taxon>
        <taxon>Erebidae</taxon>
        <taxon>Arctiinae</taxon>
        <taxon>Arctia</taxon>
    </lineage>
</organism>
<evidence type="ECO:0000256" key="2">
    <source>
        <dbReference type="RuleBase" id="RU361183"/>
    </source>
</evidence>
<dbReference type="PANTHER" id="PTHR10127">
    <property type="entry name" value="DISCOIDIN, CUB, EGF, LAMININ , AND ZINC METALLOPROTEASE DOMAIN CONTAINING"/>
    <property type="match status" value="1"/>
</dbReference>
<evidence type="ECO:0000313" key="6">
    <source>
        <dbReference type="Proteomes" id="UP000494106"/>
    </source>
</evidence>
<keyword evidence="2" id="KW-0732">Signal</keyword>
<evidence type="ECO:0000256" key="1">
    <source>
        <dbReference type="PROSITE-ProRule" id="PRU01211"/>
    </source>
</evidence>
<dbReference type="GO" id="GO:0008270">
    <property type="term" value="F:zinc ion binding"/>
    <property type="evidence" value="ECO:0007669"/>
    <property type="project" value="UniProtKB-UniRule"/>
</dbReference>
<evidence type="ECO:0000313" key="7">
    <source>
        <dbReference type="Proteomes" id="UP000494256"/>
    </source>
</evidence>
<feature type="chain" id="PRO_5036514588" description="Metalloendopeptidase" evidence="2">
    <location>
        <begin position="18"/>
        <end position="298"/>
    </location>
</feature>
<keyword evidence="1 2" id="KW-0862">Zinc</keyword>
<dbReference type="InterPro" id="IPR024079">
    <property type="entry name" value="MetalloPept_cat_dom_sf"/>
</dbReference>
<accession>A0A8S1BE88</accession>
<keyword evidence="1 2" id="KW-0482">Metalloprotease</keyword>
<dbReference type="Proteomes" id="UP000494256">
    <property type="component" value="Unassembled WGS sequence"/>
</dbReference>
<dbReference type="InterPro" id="IPR001506">
    <property type="entry name" value="Peptidase_M12A"/>
</dbReference>
<keyword evidence="1 2" id="KW-0378">Hydrolase</keyword>
<keyword evidence="1 2" id="KW-0645">Protease</keyword>
<feature type="binding site" evidence="1">
    <location>
        <position position="191"/>
    </location>
    <ligand>
        <name>Zn(2+)</name>
        <dbReference type="ChEBI" id="CHEBI:29105"/>
        <note>catalytic</note>
    </ligand>
</feature>
<reference evidence="6 7" key="1">
    <citation type="submission" date="2020-04" db="EMBL/GenBank/DDBJ databases">
        <authorList>
            <person name="Wallbank WR R."/>
            <person name="Pardo Diaz C."/>
            <person name="Kozak K."/>
            <person name="Martin S."/>
            <person name="Jiggins C."/>
            <person name="Moest M."/>
            <person name="Warren A I."/>
            <person name="Byers J.R.P. K."/>
            <person name="Montejo-Kovacevich G."/>
            <person name="Yen C E."/>
        </authorList>
    </citation>
    <scope>NUCLEOTIDE SEQUENCE [LARGE SCALE GENOMIC DNA]</scope>
</reference>
<dbReference type="GO" id="GO:0006508">
    <property type="term" value="P:proteolysis"/>
    <property type="evidence" value="ECO:0007669"/>
    <property type="project" value="UniProtKB-KW"/>
</dbReference>
<comment type="caution">
    <text evidence="4">The sequence shown here is derived from an EMBL/GenBank/DDBJ whole genome shotgun (WGS) entry which is preliminary data.</text>
</comment>
<evidence type="ECO:0000313" key="4">
    <source>
        <dbReference type="EMBL" id="CAB3257301.1"/>
    </source>
</evidence>
<evidence type="ECO:0000259" key="3">
    <source>
        <dbReference type="PROSITE" id="PS51864"/>
    </source>
</evidence>
<dbReference type="EMBL" id="CADEBD010000530">
    <property type="protein sequence ID" value="CAB3257301.1"/>
    <property type="molecule type" value="Genomic_DNA"/>
</dbReference>
<dbReference type="AlphaFoldDB" id="A0A8S1BE88"/>
<dbReference type="PROSITE" id="PS51864">
    <property type="entry name" value="ASTACIN"/>
    <property type="match status" value="1"/>
</dbReference>
<dbReference type="InterPro" id="IPR034035">
    <property type="entry name" value="Astacin-like_dom"/>
</dbReference>
<feature type="domain" description="Peptidase M12A" evidence="3">
    <location>
        <begin position="90"/>
        <end position="294"/>
    </location>
</feature>
<dbReference type="Proteomes" id="UP000494106">
    <property type="component" value="Unassembled WGS sequence"/>
</dbReference>
<comment type="caution">
    <text evidence="1">Lacks conserved residue(s) required for the propagation of feature annotation.</text>
</comment>
<dbReference type="OrthoDB" id="291007at2759"/>
<dbReference type="GO" id="GO:0004222">
    <property type="term" value="F:metalloendopeptidase activity"/>
    <property type="evidence" value="ECO:0007669"/>
    <property type="project" value="UniProtKB-UniRule"/>
</dbReference>
<sequence>MLRFALCFLLLLGLASAGPALVRSKEEIEDFIKYLDRIKKGNSEQPNILSRSALPAVEDSEELSGRYQGDIVLDDEDYERMLTEYTMGRNAYSTSSITTWPNNVVVYEFATNAFNRLQQNAILSAIADIEEHTCVRFRTRESTDDAYVRITGTTNGCYSHVGYRKSRGEHTMNLGRNTVGVGCFRHATIVHEFMHILGFTHMHTTSDRDNYVDIIKENIRSGTEHNFDIYDESTLHNYGVPYDYVSCLHYSSNSYTINGDPTIVPKQKFEGEMGQREFVTDLDWLRINRHYNCPGAWN</sequence>
<dbReference type="EC" id="3.4.24.-" evidence="2"/>
<keyword evidence="1 2" id="KW-0479">Metal-binding</keyword>
<dbReference type="Gene3D" id="3.40.390.10">
    <property type="entry name" value="Collagenase (Catalytic Domain)"/>
    <property type="match status" value="1"/>
</dbReference>
<proteinExistence type="predicted"/>
<protein>
    <recommendedName>
        <fullName evidence="2">Metalloendopeptidase</fullName>
        <ecNumber evidence="2">3.4.24.-</ecNumber>
    </recommendedName>
</protein>
<dbReference type="InterPro" id="IPR006026">
    <property type="entry name" value="Peptidase_Metallo"/>
</dbReference>
<feature type="active site" evidence="1">
    <location>
        <position position="192"/>
    </location>
</feature>
<dbReference type="EMBL" id="CADEBC010000608">
    <property type="protein sequence ID" value="CAB3259184.1"/>
    <property type="molecule type" value="Genomic_DNA"/>
</dbReference>
<feature type="binding site" evidence="1">
    <location>
        <position position="201"/>
    </location>
    <ligand>
        <name>Zn(2+)</name>
        <dbReference type="ChEBI" id="CHEBI:29105"/>
        <note>catalytic</note>
    </ligand>
</feature>
<dbReference type="CDD" id="cd04280">
    <property type="entry name" value="ZnMc_astacin_like"/>
    <property type="match status" value="1"/>
</dbReference>
<keyword evidence="6" id="KW-1185">Reference proteome</keyword>
<evidence type="ECO:0000313" key="5">
    <source>
        <dbReference type="EMBL" id="CAB3259184.1"/>
    </source>
</evidence>
<dbReference type="SMART" id="SM00235">
    <property type="entry name" value="ZnMc"/>
    <property type="match status" value="1"/>
</dbReference>
<dbReference type="SUPFAM" id="SSF55486">
    <property type="entry name" value="Metalloproteases ('zincins'), catalytic domain"/>
    <property type="match status" value="1"/>
</dbReference>